<organism evidence="5 6">
    <name type="scientific">Trametes cubensis</name>
    <dbReference type="NCBI Taxonomy" id="1111947"/>
    <lineage>
        <taxon>Eukaryota</taxon>
        <taxon>Fungi</taxon>
        <taxon>Dikarya</taxon>
        <taxon>Basidiomycota</taxon>
        <taxon>Agaricomycotina</taxon>
        <taxon>Agaricomycetes</taxon>
        <taxon>Polyporales</taxon>
        <taxon>Polyporaceae</taxon>
        <taxon>Trametes</taxon>
    </lineage>
</organism>
<dbReference type="PROSITE" id="PS00122">
    <property type="entry name" value="CARBOXYLESTERASE_B_1"/>
    <property type="match status" value="1"/>
</dbReference>
<dbReference type="PANTHER" id="PTHR11559">
    <property type="entry name" value="CARBOXYLESTERASE"/>
    <property type="match status" value="1"/>
</dbReference>
<evidence type="ECO:0000256" key="3">
    <source>
        <dbReference type="RuleBase" id="RU361235"/>
    </source>
</evidence>
<keyword evidence="3" id="KW-0732">Signal</keyword>
<evidence type="ECO:0000256" key="2">
    <source>
        <dbReference type="ARBA" id="ARBA00022801"/>
    </source>
</evidence>
<dbReference type="InterPro" id="IPR019826">
    <property type="entry name" value="Carboxylesterase_B_AS"/>
</dbReference>
<sequence length="547" mass="58400">MRGPPRAALSSLALAVAGVSASVNPTVTLDNATVIGVSNNSVTSFFGIPFAEPPVNELRLRLPKPITSYNGTINATLPATQCLQLIPGLRSDLPENIVQAMAAYFSTDFASSDIPQGEDCLTMSVQVPDGTSSGDKLPVLVQFFGGGFTFGSTALTPGDAIVRRSVEMGQPIVYANMNYRNGALGFLGGKEVKEAGVGNLGLQDQRTALRWVQKYISIFGGDPDKVTLWGESAGAISIGLQMVTNGGDNEGLFRGAIMNSGSPLPTGDIELQQPAYDTVVEHAGCTNAEDTLECLRGVSADTLMAAAAAVPNLFDYPGLAEAWAPRADGVFLEAPPQHLVLAGKVAQVPFISGDCLDEGTIFATGSFNITTDEEFEDFIHEHFFSTTPKALLTPIFELYPNDPKAGSPFGTGDANELSPQFKRMAAIQGDLVFQAPRRFFLDQRSLKQPTWAFMSERGEVAGLGYPHGSDFGSILMGDDFTDYVIQFTAALNPNGASNRTINWPQYDTVNRSMLKLVDGDKPLEVGHDTDRLEAMAGLTAYSIARPF</sequence>
<evidence type="ECO:0000259" key="4">
    <source>
        <dbReference type="Pfam" id="PF00135"/>
    </source>
</evidence>
<feature type="chain" id="PRO_5041772412" description="Carboxylic ester hydrolase" evidence="3">
    <location>
        <begin position="22"/>
        <end position="547"/>
    </location>
</feature>
<evidence type="ECO:0000313" key="5">
    <source>
        <dbReference type="EMBL" id="KAJ8495240.1"/>
    </source>
</evidence>
<dbReference type="InterPro" id="IPR029058">
    <property type="entry name" value="AB_hydrolase_fold"/>
</dbReference>
<keyword evidence="6" id="KW-1185">Reference proteome</keyword>
<keyword evidence="2 3" id="KW-0378">Hydrolase</keyword>
<feature type="domain" description="Carboxylesterase type B" evidence="4">
    <location>
        <begin position="25"/>
        <end position="516"/>
    </location>
</feature>
<dbReference type="EC" id="3.1.1.-" evidence="3"/>
<protein>
    <recommendedName>
        <fullName evidence="3">Carboxylic ester hydrolase</fullName>
        <ecNumber evidence="3">3.1.1.-</ecNumber>
    </recommendedName>
</protein>
<comment type="caution">
    <text evidence="5">The sequence shown here is derived from an EMBL/GenBank/DDBJ whole genome shotgun (WGS) entry which is preliminary data.</text>
</comment>
<dbReference type="GO" id="GO:0016787">
    <property type="term" value="F:hydrolase activity"/>
    <property type="evidence" value="ECO:0007669"/>
    <property type="project" value="UniProtKB-KW"/>
</dbReference>
<dbReference type="EMBL" id="JAPEVG010000026">
    <property type="protein sequence ID" value="KAJ8495240.1"/>
    <property type="molecule type" value="Genomic_DNA"/>
</dbReference>
<name>A0AAD7XF46_9APHY</name>
<dbReference type="Gene3D" id="3.40.50.1820">
    <property type="entry name" value="alpha/beta hydrolase"/>
    <property type="match status" value="1"/>
</dbReference>
<dbReference type="Proteomes" id="UP001215151">
    <property type="component" value="Unassembled WGS sequence"/>
</dbReference>
<dbReference type="AlphaFoldDB" id="A0AAD7XF46"/>
<comment type="similarity">
    <text evidence="1 3">Belongs to the type-B carboxylesterase/lipase family.</text>
</comment>
<feature type="signal peptide" evidence="3">
    <location>
        <begin position="1"/>
        <end position="21"/>
    </location>
</feature>
<proteinExistence type="inferred from homology"/>
<reference evidence="5" key="1">
    <citation type="submission" date="2022-11" db="EMBL/GenBank/DDBJ databases">
        <title>Genome Sequence of Cubamyces cubensis.</title>
        <authorList>
            <person name="Buettner E."/>
        </authorList>
    </citation>
    <scope>NUCLEOTIDE SEQUENCE</scope>
    <source>
        <strain evidence="5">MPL-01</strain>
    </source>
</reference>
<dbReference type="SUPFAM" id="SSF53474">
    <property type="entry name" value="alpha/beta-Hydrolases"/>
    <property type="match status" value="1"/>
</dbReference>
<dbReference type="InterPro" id="IPR050309">
    <property type="entry name" value="Type-B_Carboxylest/Lipase"/>
</dbReference>
<evidence type="ECO:0000313" key="6">
    <source>
        <dbReference type="Proteomes" id="UP001215151"/>
    </source>
</evidence>
<dbReference type="Pfam" id="PF00135">
    <property type="entry name" value="COesterase"/>
    <property type="match status" value="1"/>
</dbReference>
<accession>A0AAD7XF46</accession>
<dbReference type="InterPro" id="IPR002018">
    <property type="entry name" value="CarbesteraseB"/>
</dbReference>
<evidence type="ECO:0000256" key="1">
    <source>
        <dbReference type="ARBA" id="ARBA00005964"/>
    </source>
</evidence>
<gene>
    <name evidence="5" type="ORF">ONZ51_g1826</name>
</gene>